<accession>A0A291M364</accession>
<reference evidence="3 4" key="1">
    <citation type="submission" date="2017-05" db="EMBL/GenBank/DDBJ databases">
        <title>Comparative genomic and metabolic analysis of manganese-oxidizing mechanisms in Celeribater manganoxidans DY25T: its adaption to the environment of polymetallic nodule.</title>
        <authorList>
            <person name="Wang X."/>
        </authorList>
    </citation>
    <scope>NUCLEOTIDE SEQUENCE [LARGE SCALE GENOMIC DNA]</scope>
    <source>
        <strain evidence="3 4">DY25</strain>
    </source>
</reference>
<keyword evidence="4" id="KW-1185">Reference proteome</keyword>
<evidence type="ECO:0000313" key="3">
    <source>
        <dbReference type="EMBL" id="ATI43297.1"/>
    </source>
</evidence>
<dbReference type="Pfam" id="PF00196">
    <property type="entry name" value="GerE"/>
    <property type="match status" value="1"/>
</dbReference>
<feature type="transmembrane region" description="Helical" evidence="1">
    <location>
        <begin position="40"/>
        <end position="60"/>
    </location>
</feature>
<dbReference type="Proteomes" id="UP000219050">
    <property type="component" value="Chromosome"/>
</dbReference>
<dbReference type="SMART" id="SM00421">
    <property type="entry name" value="HTH_LUXR"/>
    <property type="match status" value="1"/>
</dbReference>
<keyword evidence="1" id="KW-0812">Transmembrane</keyword>
<organism evidence="3 4">
    <name type="scientific">Pacificitalea manganoxidans</name>
    <dbReference type="NCBI Taxonomy" id="1411902"/>
    <lineage>
        <taxon>Bacteria</taxon>
        <taxon>Pseudomonadati</taxon>
        <taxon>Pseudomonadota</taxon>
        <taxon>Alphaproteobacteria</taxon>
        <taxon>Rhodobacterales</taxon>
        <taxon>Paracoccaceae</taxon>
        <taxon>Pacificitalea</taxon>
    </lineage>
</organism>
<evidence type="ECO:0000256" key="1">
    <source>
        <dbReference type="SAM" id="Phobius"/>
    </source>
</evidence>
<proteinExistence type="predicted"/>
<dbReference type="PROSITE" id="PS50043">
    <property type="entry name" value="HTH_LUXR_2"/>
    <property type="match status" value="1"/>
</dbReference>
<keyword evidence="1" id="KW-1133">Transmembrane helix</keyword>
<gene>
    <name evidence="3" type="ORF">CBW24_04015</name>
</gene>
<dbReference type="KEGG" id="cmag:CBW24_04015"/>
<name>A0A291M364_9RHOB</name>
<feature type="transmembrane region" description="Helical" evidence="1">
    <location>
        <begin position="80"/>
        <end position="98"/>
    </location>
</feature>
<sequence>MTDRPDPSRPEIARAPSAPAAAAGWGARWRTLRATSAKPLLILLFVQGVCTVFFTSQILFDIIGFPEEPISWRAQELIEIGAAIGLLLGFVLGAVALTRSHARQREVEESLRAARGAFHDLLSERFREWGLTPAETDVAFFVMKGFSTQEIAGFRGTSEGTVKAQTAAIYRKSGSTGRAQLVSLFIDDLMSEQLLPDAAE</sequence>
<dbReference type="InterPro" id="IPR036388">
    <property type="entry name" value="WH-like_DNA-bd_sf"/>
</dbReference>
<dbReference type="AlphaFoldDB" id="A0A291M364"/>
<evidence type="ECO:0000313" key="4">
    <source>
        <dbReference type="Proteomes" id="UP000219050"/>
    </source>
</evidence>
<dbReference type="CDD" id="cd06170">
    <property type="entry name" value="LuxR_C_like"/>
    <property type="match status" value="1"/>
</dbReference>
<dbReference type="Gene3D" id="1.10.10.10">
    <property type="entry name" value="Winged helix-like DNA-binding domain superfamily/Winged helix DNA-binding domain"/>
    <property type="match status" value="1"/>
</dbReference>
<dbReference type="OrthoDB" id="8277135at2"/>
<dbReference type="EMBL" id="CP021404">
    <property type="protein sequence ID" value="ATI43297.1"/>
    <property type="molecule type" value="Genomic_DNA"/>
</dbReference>
<dbReference type="SUPFAM" id="SSF46894">
    <property type="entry name" value="C-terminal effector domain of the bipartite response regulators"/>
    <property type="match status" value="1"/>
</dbReference>
<protein>
    <recommendedName>
        <fullName evidence="2">HTH luxR-type domain-containing protein</fullName>
    </recommendedName>
</protein>
<feature type="domain" description="HTH luxR-type" evidence="2">
    <location>
        <begin position="124"/>
        <end position="189"/>
    </location>
</feature>
<dbReference type="GO" id="GO:0003677">
    <property type="term" value="F:DNA binding"/>
    <property type="evidence" value="ECO:0007669"/>
    <property type="project" value="InterPro"/>
</dbReference>
<dbReference type="InterPro" id="IPR016032">
    <property type="entry name" value="Sig_transdc_resp-reg_C-effctor"/>
</dbReference>
<evidence type="ECO:0000259" key="2">
    <source>
        <dbReference type="PROSITE" id="PS50043"/>
    </source>
</evidence>
<keyword evidence="1" id="KW-0472">Membrane</keyword>
<dbReference type="InterPro" id="IPR000792">
    <property type="entry name" value="Tscrpt_reg_LuxR_C"/>
</dbReference>
<dbReference type="GO" id="GO:0006355">
    <property type="term" value="P:regulation of DNA-templated transcription"/>
    <property type="evidence" value="ECO:0007669"/>
    <property type="project" value="InterPro"/>
</dbReference>